<feature type="region of interest" description="Disordered" evidence="2">
    <location>
        <begin position="308"/>
        <end position="397"/>
    </location>
</feature>
<dbReference type="OrthoDB" id="429967at2759"/>
<evidence type="ECO:0000256" key="2">
    <source>
        <dbReference type="SAM" id="MobiDB-lite"/>
    </source>
</evidence>
<evidence type="ECO:0000256" key="1">
    <source>
        <dbReference type="PROSITE-ProRule" id="PRU00047"/>
    </source>
</evidence>
<keyword evidence="1" id="KW-0479">Metal-binding</keyword>
<dbReference type="PANTHER" id="PTHR13316">
    <property type="entry name" value="ZINC FINGER, CCHC DOMAIN CONTAINING 8"/>
    <property type="match status" value="1"/>
</dbReference>
<feature type="compositionally biased region" description="Basic and acidic residues" evidence="2">
    <location>
        <begin position="370"/>
        <end position="379"/>
    </location>
</feature>
<organism evidence="4 5">
    <name type="scientific">Psilocybe cyanescens</name>
    <dbReference type="NCBI Taxonomy" id="93625"/>
    <lineage>
        <taxon>Eukaryota</taxon>
        <taxon>Fungi</taxon>
        <taxon>Dikarya</taxon>
        <taxon>Basidiomycota</taxon>
        <taxon>Agaricomycotina</taxon>
        <taxon>Agaricomycetes</taxon>
        <taxon>Agaricomycetidae</taxon>
        <taxon>Agaricales</taxon>
        <taxon>Agaricineae</taxon>
        <taxon>Strophariaceae</taxon>
        <taxon>Psilocybe</taxon>
    </lineage>
</organism>
<feature type="region of interest" description="Disordered" evidence="2">
    <location>
        <begin position="229"/>
        <end position="258"/>
    </location>
</feature>
<dbReference type="AlphaFoldDB" id="A0A409WZV7"/>
<dbReference type="PROSITE" id="PS50158">
    <property type="entry name" value="ZF_CCHC"/>
    <property type="match status" value="1"/>
</dbReference>
<evidence type="ECO:0000313" key="4">
    <source>
        <dbReference type="EMBL" id="PPQ84063.1"/>
    </source>
</evidence>
<dbReference type="EMBL" id="NHYD01002935">
    <property type="protein sequence ID" value="PPQ84063.1"/>
    <property type="molecule type" value="Genomic_DNA"/>
</dbReference>
<reference evidence="4 5" key="1">
    <citation type="journal article" date="2018" name="Evol. Lett.">
        <title>Horizontal gene cluster transfer increased hallucinogenic mushroom diversity.</title>
        <authorList>
            <person name="Reynolds H.T."/>
            <person name="Vijayakumar V."/>
            <person name="Gluck-Thaler E."/>
            <person name="Korotkin H.B."/>
            <person name="Matheny P.B."/>
            <person name="Slot J.C."/>
        </authorList>
    </citation>
    <scope>NUCLEOTIDE SEQUENCE [LARGE SCALE GENOMIC DNA]</scope>
    <source>
        <strain evidence="4 5">2631</strain>
    </source>
</reference>
<dbReference type="PANTHER" id="PTHR13316:SF0">
    <property type="entry name" value="ZINC FINGER CCHC DOMAIN-CONTAINING PROTEIN 8"/>
    <property type="match status" value="1"/>
</dbReference>
<feature type="compositionally biased region" description="Pro residues" evidence="2">
    <location>
        <begin position="313"/>
        <end position="356"/>
    </location>
</feature>
<dbReference type="InterPro" id="IPR052115">
    <property type="entry name" value="NEXT_complex_subunit_ZCCHC8"/>
</dbReference>
<proteinExistence type="predicted"/>
<protein>
    <recommendedName>
        <fullName evidence="3">CCHC-type domain-containing protein</fullName>
    </recommendedName>
</protein>
<dbReference type="GO" id="GO:0008270">
    <property type="term" value="F:zinc ion binding"/>
    <property type="evidence" value="ECO:0007669"/>
    <property type="project" value="UniProtKB-KW"/>
</dbReference>
<dbReference type="Proteomes" id="UP000283269">
    <property type="component" value="Unassembled WGS sequence"/>
</dbReference>
<feature type="compositionally biased region" description="Low complexity" evidence="2">
    <location>
        <begin position="234"/>
        <end position="250"/>
    </location>
</feature>
<evidence type="ECO:0000313" key="5">
    <source>
        <dbReference type="Proteomes" id="UP000283269"/>
    </source>
</evidence>
<evidence type="ECO:0000259" key="3">
    <source>
        <dbReference type="PROSITE" id="PS50158"/>
    </source>
</evidence>
<keyword evidence="1" id="KW-0862">Zinc</keyword>
<comment type="caution">
    <text evidence="4">The sequence shown here is derived from an EMBL/GenBank/DDBJ whole genome shotgun (WGS) entry which is preliminary data.</text>
</comment>
<dbReference type="GO" id="GO:0003723">
    <property type="term" value="F:RNA binding"/>
    <property type="evidence" value="ECO:0007669"/>
    <property type="project" value="TreeGrafter"/>
</dbReference>
<dbReference type="GO" id="GO:0071013">
    <property type="term" value="C:catalytic step 2 spliceosome"/>
    <property type="evidence" value="ECO:0007669"/>
    <property type="project" value="TreeGrafter"/>
</dbReference>
<sequence length="397" mass="44700">MGSEPTTVGGGGDTGEQAQELTPTFFYHSSAEPIPHLWELYGVYERADAEVLGESIDDTTADPHSAELAQSRCFNCGDPDHKVTECRFRLNRELIALSRQYYQFKQGTLGLGNWQRIHDVESWRQQRLNWLEEFEPGKIKGELLKEALGTYNEEWLRNISVWGYPPGWVSEIDPRERVKMHIWNEVHGDVEDELDDSLHFEIHGDDDRIEQVKFGDAFKITHHSDTKYEIGFDSQVSPSRRTSSSESPSSSDKESPNASLVPVRWANYPPSHFSSQHLVPYKPPPPAEPWSSTLFEDTAAYLHQFSFYHYNSQPPPPPSEEPPPLPPSSDPPPPPSMPPLPSSPPPPPPFSFPPSEIPGHAPTLPSNKPSHHELSHPVVEDDQADLSECDMDLSDSD</sequence>
<feature type="domain" description="CCHC-type" evidence="3">
    <location>
        <begin position="72"/>
        <end position="87"/>
    </location>
</feature>
<keyword evidence="5" id="KW-1185">Reference proteome</keyword>
<dbReference type="STRING" id="93625.A0A409WZV7"/>
<feature type="compositionally biased region" description="Acidic residues" evidence="2">
    <location>
        <begin position="380"/>
        <end position="397"/>
    </location>
</feature>
<name>A0A409WZV7_PSICY</name>
<accession>A0A409WZV7</accession>
<keyword evidence="1" id="KW-0863">Zinc-finger</keyword>
<dbReference type="InParanoid" id="A0A409WZV7"/>
<gene>
    <name evidence="4" type="ORF">CVT25_003667</name>
</gene>
<dbReference type="InterPro" id="IPR001878">
    <property type="entry name" value="Znf_CCHC"/>
</dbReference>